<name>A0ABR4BV41_9HELO</name>
<dbReference type="InterPro" id="IPR032710">
    <property type="entry name" value="NTF2-like_dom_sf"/>
</dbReference>
<dbReference type="EMBL" id="JAZHXI010000018">
    <property type="protein sequence ID" value="KAL2061485.1"/>
    <property type="molecule type" value="Genomic_DNA"/>
</dbReference>
<protein>
    <recommendedName>
        <fullName evidence="3">SnoaL-like domain-containing protein</fullName>
    </recommendedName>
</protein>
<accession>A0ABR4BV41</accession>
<evidence type="ECO:0008006" key="3">
    <source>
        <dbReference type="Google" id="ProtNLM"/>
    </source>
</evidence>
<keyword evidence="2" id="KW-1185">Reference proteome</keyword>
<evidence type="ECO:0000313" key="1">
    <source>
        <dbReference type="EMBL" id="KAL2061485.1"/>
    </source>
</evidence>
<sequence>MGYNTISTDWPSFPVPDDVKQLIDKFFNLLDSQEANVGDTLADDVFAPDAIATFGPHVFEGTEKIRGSRKNAWGVVTKRRHTVLKVFASSAACDDLLFIAYVAMDFNNGNSVAGESIGRTKIVRPDGTNARLASYNIWADSAPMAKALQAK</sequence>
<organism evidence="1 2">
    <name type="scientific">Oculimacula yallundae</name>
    <dbReference type="NCBI Taxonomy" id="86028"/>
    <lineage>
        <taxon>Eukaryota</taxon>
        <taxon>Fungi</taxon>
        <taxon>Dikarya</taxon>
        <taxon>Ascomycota</taxon>
        <taxon>Pezizomycotina</taxon>
        <taxon>Leotiomycetes</taxon>
        <taxon>Helotiales</taxon>
        <taxon>Ploettnerulaceae</taxon>
        <taxon>Oculimacula</taxon>
    </lineage>
</organism>
<proteinExistence type="predicted"/>
<comment type="caution">
    <text evidence="1">The sequence shown here is derived from an EMBL/GenBank/DDBJ whole genome shotgun (WGS) entry which is preliminary data.</text>
</comment>
<evidence type="ECO:0000313" key="2">
    <source>
        <dbReference type="Proteomes" id="UP001595075"/>
    </source>
</evidence>
<dbReference type="Proteomes" id="UP001595075">
    <property type="component" value="Unassembled WGS sequence"/>
</dbReference>
<gene>
    <name evidence="1" type="ORF">VTL71DRAFT_6862</name>
</gene>
<reference evidence="1 2" key="1">
    <citation type="journal article" date="2024" name="Commun. Biol.">
        <title>Comparative genomic analysis of thermophilic fungi reveals convergent evolutionary adaptations and gene losses.</title>
        <authorList>
            <person name="Steindorff A.S."/>
            <person name="Aguilar-Pontes M.V."/>
            <person name="Robinson A.J."/>
            <person name="Andreopoulos B."/>
            <person name="LaButti K."/>
            <person name="Kuo A."/>
            <person name="Mondo S."/>
            <person name="Riley R."/>
            <person name="Otillar R."/>
            <person name="Haridas S."/>
            <person name="Lipzen A."/>
            <person name="Grimwood J."/>
            <person name="Schmutz J."/>
            <person name="Clum A."/>
            <person name="Reid I.D."/>
            <person name="Moisan M.C."/>
            <person name="Butler G."/>
            <person name="Nguyen T.T.M."/>
            <person name="Dewar K."/>
            <person name="Conant G."/>
            <person name="Drula E."/>
            <person name="Henrissat B."/>
            <person name="Hansel C."/>
            <person name="Singer S."/>
            <person name="Hutchinson M.I."/>
            <person name="de Vries R.P."/>
            <person name="Natvig D.O."/>
            <person name="Powell A.J."/>
            <person name="Tsang A."/>
            <person name="Grigoriev I.V."/>
        </authorList>
    </citation>
    <scope>NUCLEOTIDE SEQUENCE [LARGE SCALE GENOMIC DNA]</scope>
    <source>
        <strain evidence="1 2">CBS 494.80</strain>
    </source>
</reference>
<dbReference type="SUPFAM" id="SSF54427">
    <property type="entry name" value="NTF2-like"/>
    <property type="match status" value="1"/>
</dbReference>